<feature type="transmembrane region" description="Helical" evidence="6">
    <location>
        <begin position="413"/>
        <end position="432"/>
    </location>
</feature>
<feature type="transmembrane region" description="Helical" evidence="6">
    <location>
        <begin position="177"/>
        <end position="199"/>
    </location>
</feature>
<feature type="transmembrane region" description="Helical" evidence="6">
    <location>
        <begin position="211"/>
        <end position="233"/>
    </location>
</feature>
<feature type="transmembrane region" description="Helical" evidence="6">
    <location>
        <begin position="143"/>
        <end position="165"/>
    </location>
</feature>
<dbReference type="InterPro" id="IPR020846">
    <property type="entry name" value="MFS_dom"/>
</dbReference>
<reference evidence="8" key="1">
    <citation type="submission" date="2020-11" db="EMBL/GenBank/DDBJ databases">
        <authorList>
            <consortium name="DOE Joint Genome Institute"/>
            <person name="Ahrendt S."/>
            <person name="Riley R."/>
            <person name="Andreopoulos W."/>
            <person name="Labutti K."/>
            <person name="Pangilinan J."/>
            <person name="Ruiz-Duenas F.J."/>
            <person name="Barrasa J.M."/>
            <person name="Sanchez-Garcia M."/>
            <person name="Camarero S."/>
            <person name="Miyauchi S."/>
            <person name="Serrano A."/>
            <person name="Linde D."/>
            <person name="Babiker R."/>
            <person name="Drula E."/>
            <person name="Ayuso-Fernandez I."/>
            <person name="Pacheco R."/>
            <person name="Padilla G."/>
            <person name="Ferreira P."/>
            <person name="Barriuso J."/>
            <person name="Kellner H."/>
            <person name="Castanera R."/>
            <person name="Alfaro M."/>
            <person name="Ramirez L."/>
            <person name="Pisabarro A.G."/>
            <person name="Kuo A."/>
            <person name="Tritt A."/>
            <person name="Lipzen A."/>
            <person name="He G."/>
            <person name="Yan M."/>
            <person name="Ng V."/>
            <person name="Cullen D."/>
            <person name="Martin F."/>
            <person name="Rosso M.-N."/>
            <person name="Henrissat B."/>
            <person name="Hibbett D."/>
            <person name="Martinez A.T."/>
            <person name="Grigoriev I.V."/>
        </authorList>
    </citation>
    <scope>NUCLEOTIDE SEQUENCE</scope>
    <source>
        <strain evidence="8">CBS 506.95</strain>
    </source>
</reference>
<feature type="domain" description="Major facilitator superfamily (MFS) profile" evidence="7">
    <location>
        <begin position="50"/>
        <end position="468"/>
    </location>
</feature>
<dbReference type="EMBL" id="MU157825">
    <property type="protein sequence ID" value="KAF9534883.1"/>
    <property type="molecule type" value="Genomic_DNA"/>
</dbReference>
<keyword evidence="3 6" id="KW-0812">Transmembrane</keyword>
<feature type="transmembrane region" description="Helical" evidence="6">
    <location>
        <begin position="381"/>
        <end position="401"/>
    </location>
</feature>
<sequence>MTRDTGHDNSFQETEQQPLLDSLILEDHEVQEQEHRNEVEKSLLKKVDRRMSILVLIYVLNYIDRNNVSAARLRGFEEDLHLEGSQFATILSVLYVGYIMMQIPSNIFLNHFGKPSKYLPICMVVWGGLSVATGFTTSYFGALFARFCLGFVEAAFFPGALFLISKWYKRSELSQRMALLTSGNLISNAFGSLIASGILDSMHGVWGYQAWRWLFFVEGGLTIVVAFWSMSLLPDFPETSSGWLTPEEKALAVRRMAEDAGHYGNMDETVDKSKLLSRWPGLHLAVMDWKVWYMALNLTFICISLSFHAYFPTLAATLGYSPTISLLLCAPPWLMATGVTITLSRHSDNMQERCKHICFSLFLGIFGFVLAMTSMNFTIRYISLFFMAQMYGAFMCFLAWASGTVSYPPAKRAVALALINCVSQSGNVFGSYVWPSSWGPTYNISYTICAFMAAIGMVMCVAFRLHLDYLNRMGDNLESRERGLKTYRYML</sequence>
<dbReference type="Proteomes" id="UP000807306">
    <property type="component" value="Unassembled WGS sequence"/>
</dbReference>
<dbReference type="FunFam" id="1.20.1250.20:FF:000057">
    <property type="entry name" value="MFS general substrate transporter"/>
    <property type="match status" value="1"/>
</dbReference>
<dbReference type="InterPro" id="IPR011701">
    <property type="entry name" value="MFS"/>
</dbReference>
<evidence type="ECO:0000313" key="9">
    <source>
        <dbReference type="Proteomes" id="UP000807306"/>
    </source>
</evidence>
<dbReference type="AlphaFoldDB" id="A0A9P6EU48"/>
<dbReference type="GO" id="GO:0016020">
    <property type="term" value="C:membrane"/>
    <property type="evidence" value="ECO:0007669"/>
    <property type="project" value="UniProtKB-SubCell"/>
</dbReference>
<evidence type="ECO:0000256" key="6">
    <source>
        <dbReference type="SAM" id="Phobius"/>
    </source>
</evidence>
<dbReference type="SUPFAM" id="SSF103473">
    <property type="entry name" value="MFS general substrate transporter"/>
    <property type="match status" value="1"/>
</dbReference>
<name>A0A9P6EU48_9AGAR</name>
<feature type="transmembrane region" description="Helical" evidence="6">
    <location>
        <begin position="291"/>
        <end position="311"/>
    </location>
</feature>
<feature type="transmembrane region" description="Helical" evidence="6">
    <location>
        <begin position="88"/>
        <end position="109"/>
    </location>
</feature>
<comment type="subcellular location">
    <subcellularLocation>
        <location evidence="1">Membrane</location>
        <topology evidence="1">Multi-pass membrane protein</topology>
    </subcellularLocation>
</comment>
<feature type="transmembrane region" description="Helical" evidence="6">
    <location>
        <begin position="118"/>
        <end position="137"/>
    </location>
</feature>
<keyword evidence="9" id="KW-1185">Reference proteome</keyword>
<feature type="transmembrane region" description="Helical" evidence="6">
    <location>
        <begin position="323"/>
        <end position="344"/>
    </location>
</feature>
<organism evidence="8 9">
    <name type="scientific">Crepidotus variabilis</name>
    <dbReference type="NCBI Taxonomy" id="179855"/>
    <lineage>
        <taxon>Eukaryota</taxon>
        <taxon>Fungi</taxon>
        <taxon>Dikarya</taxon>
        <taxon>Basidiomycota</taxon>
        <taxon>Agaricomycotina</taxon>
        <taxon>Agaricomycetes</taxon>
        <taxon>Agaricomycetidae</taxon>
        <taxon>Agaricales</taxon>
        <taxon>Agaricineae</taxon>
        <taxon>Crepidotaceae</taxon>
        <taxon>Crepidotus</taxon>
    </lineage>
</organism>
<feature type="transmembrane region" description="Helical" evidence="6">
    <location>
        <begin position="444"/>
        <end position="463"/>
    </location>
</feature>
<dbReference type="OrthoDB" id="2985014at2759"/>
<proteinExistence type="predicted"/>
<dbReference type="Pfam" id="PF07690">
    <property type="entry name" value="MFS_1"/>
    <property type="match status" value="1"/>
</dbReference>
<evidence type="ECO:0000256" key="4">
    <source>
        <dbReference type="ARBA" id="ARBA00022989"/>
    </source>
</evidence>
<keyword evidence="2" id="KW-0813">Transport</keyword>
<evidence type="ECO:0000313" key="8">
    <source>
        <dbReference type="EMBL" id="KAF9534883.1"/>
    </source>
</evidence>
<keyword evidence="5 6" id="KW-0472">Membrane</keyword>
<evidence type="ECO:0000256" key="5">
    <source>
        <dbReference type="ARBA" id="ARBA00023136"/>
    </source>
</evidence>
<dbReference type="FunFam" id="1.20.1250.20:FF:000013">
    <property type="entry name" value="MFS general substrate transporter"/>
    <property type="match status" value="1"/>
</dbReference>
<comment type="caution">
    <text evidence="8">The sequence shown here is derived from an EMBL/GenBank/DDBJ whole genome shotgun (WGS) entry which is preliminary data.</text>
</comment>
<keyword evidence="4 6" id="KW-1133">Transmembrane helix</keyword>
<dbReference type="Gene3D" id="1.20.1250.20">
    <property type="entry name" value="MFS general substrate transporter like domains"/>
    <property type="match status" value="1"/>
</dbReference>
<gene>
    <name evidence="8" type="ORF">CPB83DRAFT_843093</name>
</gene>
<dbReference type="GO" id="GO:0022857">
    <property type="term" value="F:transmembrane transporter activity"/>
    <property type="evidence" value="ECO:0007669"/>
    <property type="project" value="InterPro"/>
</dbReference>
<dbReference type="PROSITE" id="PS50850">
    <property type="entry name" value="MFS"/>
    <property type="match status" value="1"/>
</dbReference>
<dbReference type="PANTHER" id="PTHR43791">
    <property type="entry name" value="PERMEASE-RELATED"/>
    <property type="match status" value="1"/>
</dbReference>
<evidence type="ECO:0000256" key="2">
    <source>
        <dbReference type="ARBA" id="ARBA00022448"/>
    </source>
</evidence>
<evidence type="ECO:0000256" key="3">
    <source>
        <dbReference type="ARBA" id="ARBA00022692"/>
    </source>
</evidence>
<dbReference type="PANTHER" id="PTHR43791:SF6">
    <property type="entry name" value="TRANSPORTER, PUTATIVE (AFU_ORTHOLOGUE AFUA_1G16690)-RELATED"/>
    <property type="match status" value="1"/>
</dbReference>
<feature type="transmembrane region" description="Helical" evidence="6">
    <location>
        <begin position="356"/>
        <end position="375"/>
    </location>
</feature>
<evidence type="ECO:0000256" key="1">
    <source>
        <dbReference type="ARBA" id="ARBA00004141"/>
    </source>
</evidence>
<evidence type="ECO:0000259" key="7">
    <source>
        <dbReference type="PROSITE" id="PS50850"/>
    </source>
</evidence>
<protein>
    <submittedName>
        <fullName evidence="8">MFS general substrate transporter</fullName>
    </submittedName>
</protein>
<accession>A0A9P6EU48</accession>
<dbReference type="InterPro" id="IPR036259">
    <property type="entry name" value="MFS_trans_sf"/>
</dbReference>